<dbReference type="AlphaFoldDB" id="A0A1U7X4I8"/>
<name>A0A1U7X4I8_NICSY</name>
<dbReference type="KEGG" id="nsy:104235042"/>
<evidence type="ECO:0000313" key="1">
    <source>
        <dbReference type="Proteomes" id="UP000189701"/>
    </source>
</evidence>
<dbReference type="PANTHER" id="PTHR34222:SF87">
    <property type="entry name" value="CCHC-TYPE DOMAIN-CONTAINING PROTEIN"/>
    <property type="match status" value="1"/>
</dbReference>
<accession>A0A1U7X4I8</accession>
<organism evidence="1 2">
    <name type="scientific">Nicotiana sylvestris</name>
    <name type="common">Wood tobacco</name>
    <name type="synonym">South American tobacco</name>
    <dbReference type="NCBI Taxonomy" id="4096"/>
    <lineage>
        <taxon>Eukaryota</taxon>
        <taxon>Viridiplantae</taxon>
        <taxon>Streptophyta</taxon>
        <taxon>Embryophyta</taxon>
        <taxon>Tracheophyta</taxon>
        <taxon>Spermatophyta</taxon>
        <taxon>Magnoliopsida</taxon>
        <taxon>eudicotyledons</taxon>
        <taxon>Gunneridae</taxon>
        <taxon>Pentapetalae</taxon>
        <taxon>asterids</taxon>
        <taxon>lamiids</taxon>
        <taxon>Solanales</taxon>
        <taxon>Solanaceae</taxon>
        <taxon>Nicotianoideae</taxon>
        <taxon>Nicotianeae</taxon>
        <taxon>Nicotiana</taxon>
    </lineage>
</organism>
<dbReference type="PANTHER" id="PTHR34222">
    <property type="entry name" value="GAG_PRE-INTEGRS DOMAIN-CONTAINING PROTEIN"/>
    <property type="match status" value="1"/>
</dbReference>
<dbReference type="GeneID" id="104235042"/>
<keyword evidence="1" id="KW-1185">Reference proteome</keyword>
<evidence type="ECO:0000313" key="2">
    <source>
        <dbReference type="RefSeq" id="XP_009787012.1"/>
    </source>
</evidence>
<dbReference type="eggNOG" id="KOG0017">
    <property type="taxonomic scope" value="Eukaryota"/>
</dbReference>
<dbReference type="RefSeq" id="XP_009787012.1">
    <property type="nucleotide sequence ID" value="XM_009788710.1"/>
</dbReference>
<reference evidence="1" key="1">
    <citation type="journal article" date="2013" name="Genome Biol.">
        <title>Reference genomes and transcriptomes of Nicotiana sylvestris and Nicotiana tomentosiformis.</title>
        <authorList>
            <person name="Sierro N."/>
            <person name="Battey J.N."/>
            <person name="Ouadi S."/>
            <person name="Bovet L."/>
            <person name="Goepfert S."/>
            <person name="Bakaher N."/>
            <person name="Peitsch M.C."/>
            <person name="Ivanov N.V."/>
        </authorList>
    </citation>
    <scope>NUCLEOTIDE SEQUENCE [LARGE SCALE GENOMIC DNA]</scope>
</reference>
<reference evidence="2" key="2">
    <citation type="submission" date="2025-08" db="UniProtKB">
        <authorList>
            <consortium name="RefSeq"/>
        </authorList>
    </citation>
    <scope>IDENTIFICATION</scope>
    <source>
        <tissue evidence="2">Leaf</tissue>
    </source>
</reference>
<protein>
    <submittedName>
        <fullName evidence="2">Uncharacterized protein LOC104235042</fullName>
    </submittedName>
</protein>
<proteinExistence type="predicted"/>
<gene>
    <name evidence="2" type="primary">LOC104235042</name>
</gene>
<dbReference type="Proteomes" id="UP000189701">
    <property type="component" value="Unplaced"/>
</dbReference>
<sequence length="182" mass="20823">MENYSIGVTPCCWHWNAKTSSDLLMAQFVELMLARIWDRCNALVKSWITSNVSKEFLSGILSRPDAYFVWNDLKEKFDRDETDSTVPMPSCCDKSKDFVTHLKNHRLLQFLIGLNDGYNQACSQILMMSPTPLVNQASAMITQDESQKLVSGGGYRLGEHNDPTTLFTKRNTKTYEEFSYVL</sequence>